<keyword evidence="1" id="KW-0472">Membrane</keyword>
<dbReference type="RefSeq" id="WP_035388615.1">
    <property type="nucleotide sequence ID" value="NZ_JQKF01000003.1"/>
</dbReference>
<dbReference type="EMBL" id="JXUW01000004">
    <property type="protein sequence ID" value="KJE77575.1"/>
    <property type="molecule type" value="Genomic_DNA"/>
</dbReference>
<keyword evidence="3" id="KW-1185">Reference proteome</keyword>
<feature type="transmembrane region" description="Helical" evidence="1">
    <location>
        <begin position="21"/>
        <end position="39"/>
    </location>
</feature>
<protein>
    <submittedName>
        <fullName evidence="2">Uncharacterized protein</fullName>
    </submittedName>
</protein>
<gene>
    <name evidence="2" type="ORF">FEAC_06840</name>
</gene>
<evidence type="ECO:0000313" key="2">
    <source>
        <dbReference type="EMBL" id="KJE77575.1"/>
    </source>
</evidence>
<comment type="caution">
    <text evidence="2">The sequence shown here is derived from an EMBL/GenBank/DDBJ whole genome shotgun (WGS) entry which is preliminary data.</text>
</comment>
<keyword evidence="1" id="KW-1133">Transmembrane helix</keyword>
<dbReference type="eggNOG" id="ENOG5031HN0">
    <property type="taxonomic scope" value="Bacteria"/>
</dbReference>
<reference evidence="2 3" key="1">
    <citation type="submission" date="2015-01" db="EMBL/GenBank/DDBJ databases">
        <title>Draft genome of the acidophilic iron oxidizer Ferrimicrobium acidiphilum strain T23.</title>
        <authorList>
            <person name="Poehlein A."/>
            <person name="Eisen S."/>
            <person name="Schloemann M."/>
            <person name="Johnson B.D."/>
            <person name="Daniel R."/>
            <person name="Muehling M."/>
        </authorList>
    </citation>
    <scope>NUCLEOTIDE SEQUENCE [LARGE SCALE GENOMIC DNA]</scope>
    <source>
        <strain evidence="2 3">T23</strain>
    </source>
</reference>
<accession>A0A0D8FWA8</accession>
<dbReference type="Proteomes" id="UP000032336">
    <property type="component" value="Unassembled WGS sequence"/>
</dbReference>
<dbReference type="GeneID" id="78371985"/>
<proteinExistence type="predicted"/>
<name>A0A0D8FWA8_9ACTN</name>
<dbReference type="STRING" id="1121877.FEAC_06840"/>
<organism evidence="2 3">
    <name type="scientific">Ferrimicrobium acidiphilum DSM 19497</name>
    <dbReference type="NCBI Taxonomy" id="1121877"/>
    <lineage>
        <taxon>Bacteria</taxon>
        <taxon>Bacillati</taxon>
        <taxon>Actinomycetota</taxon>
        <taxon>Acidimicrobiia</taxon>
        <taxon>Acidimicrobiales</taxon>
        <taxon>Acidimicrobiaceae</taxon>
        <taxon>Ferrimicrobium</taxon>
    </lineage>
</organism>
<evidence type="ECO:0000313" key="3">
    <source>
        <dbReference type="Proteomes" id="UP000032336"/>
    </source>
</evidence>
<keyword evidence="1" id="KW-0812">Transmembrane</keyword>
<evidence type="ECO:0000256" key="1">
    <source>
        <dbReference type="SAM" id="Phobius"/>
    </source>
</evidence>
<dbReference type="AlphaFoldDB" id="A0A0D8FWA8"/>
<sequence>MDSRSVARGMVSSFSEAIAKMIESFGTMVLSLVIAVVVGQWTHSWAWGVGIAVFGVVGSILSMYYRSKAELDSSPIPVKTRRPERGGVSGLLESDLELSDDVRQADAWLRRKK</sequence>
<feature type="transmembrane region" description="Helical" evidence="1">
    <location>
        <begin position="45"/>
        <end position="65"/>
    </location>
</feature>